<dbReference type="AlphaFoldDB" id="A0A239KRZ0"/>
<gene>
    <name evidence="2" type="ORF">SAMN05216276_102869</name>
</gene>
<proteinExistence type="predicted"/>
<sequence length="91" mass="9630">MASTSRTPDHEPGTPQGISAQGAEARSDLARWISGAGVFPTDRATLLARAEEQNAPDSVIDALRSLPERTFTNMADVAETLGYGKEEKGQG</sequence>
<evidence type="ECO:0000313" key="3">
    <source>
        <dbReference type="Proteomes" id="UP000198282"/>
    </source>
</evidence>
<dbReference type="InterPro" id="IPR021527">
    <property type="entry name" value="DUF2795"/>
</dbReference>
<dbReference type="Proteomes" id="UP000198282">
    <property type="component" value="Unassembled WGS sequence"/>
</dbReference>
<evidence type="ECO:0000256" key="1">
    <source>
        <dbReference type="SAM" id="MobiDB-lite"/>
    </source>
</evidence>
<name>A0A239KRZ0_9ACTN</name>
<evidence type="ECO:0008006" key="4">
    <source>
        <dbReference type="Google" id="ProtNLM"/>
    </source>
</evidence>
<accession>A0A239KRZ0</accession>
<keyword evidence="3" id="KW-1185">Reference proteome</keyword>
<organism evidence="2 3">
    <name type="scientific">Streptosporangium subroseum</name>
    <dbReference type="NCBI Taxonomy" id="106412"/>
    <lineage>
        <taxon>Bacteria</taxon>
        <taxon>Bacillati</taxon>
        <taxon>Actinomycetota</taxon>
        <taxon>Actinomycetes</taxon>
        <taxon>Streptosporangiales</taxon>
        <taxon>Streptosporangiaceae</taxon>
        <taxon>Streptosporangium</taxon>
    </lineage>
</organism>
<dbReference type="Pfam" id="PF11387">
    <property type="entry name" value="DUF2795"/>
    <property type="match status" value="1"/>
</dbReference>
<feature type="region of interest" description="Disordered" evidence="1">
    <location>
        <begin position="1"/>
        <end position="25"/>
    </location>
</feature>
<evidence type="ECO:0000313" key="2">
    <source>
        <dbReference type="EMBL" id="SNT20438.1"/>
    </source>
</evidence>
<protein>
    <recommendedName>
        <fullName evidence="4">DUF2795 domain-containing protein</fullName>
    </recommendedName>
</protein>
<dbReference type="EMBL" id="FZOD01000028">
    <property type="protein sequence ID" value="SNT20438.1"/>
    <property type="molecule type" value="Genomic_DNA"/>
</dbReference>
<dbReference type="RefSeq" id="WP_179282205.1">
    <property type="nucleotide sequence ID" value="NZ_FZOD01000028.1"/>
</dbReference>
<reference evidence="2 3" key="1">
    <citation type="submission" date="2017-06" db="EMBL/GenBank/DDBJ databases">
        <authorList>
            <person name="Kim H.J."/>
            <person name="Triplett B.A."/>
        </authorList>
    </citation>
    <scope>NUCLEOTIDE SEQUENCE [LARGE SCALE GENOMIC DNA]</scope>
    <source>
        <strain evidence="2 3">CGMCC 4.2132</strain>
    </source>
</reference>